<comment type="caution">
    <text evidence="1">The sequence shown here is derived from an EMBL/GenBank/DDBJ whole genome shotgun (WGS) entry which is preliminary data.</text>
</comment>
<sequence length="111" mass="12692">MAYEYPEPANVYGYPIDRERLREYGMQKRREDNFDCPDDTFDAVTYGMNRMRSISDLRIGWTCVHLNGELTLFMHFASESPNDDSTHASLSAIAQSLLGLESVPLMLQPNP</sequence>
<name>A0AAV5AFT1_9AGAM</name>
<reference evidence="1" key="1">
    <citation type="submission" date="2021-10" db="EMBL/GenBank/DDBJ databases">
        <title>De novo Genome Assembly of Clathrus columnatus (Basidiomycota, Fungi) Using Illumina and Nanopore Sequence Data.</title>
        <authorList>
            <person name="Ogiso-Tanaka E."/>
            <person name="Itagaki H."/>
            <person name="Hosoya T."/>
            <person name="Hosaka K."/>
        </authorList>
    </citation>
    <scope>NUCLEOTIDE SEQUENCE</scope>
    <source>
        <strain evidence="1">MO-923</strain>
    </source>
</reference>
<dbReference type="Proteomes" id="UP001050691">
    <property type="component" value="Unassembled WGS sequence"/>
</dbReference>
<keyword evidence="2" id="KW-1185">Reference proteome</keyword>
<organism evidence="1 2">
    <name type="scientific">Clathrus columnatus</name>
    <dbReference type="NCBI Taxonomy" id="1419009"/>
    <lineage>
        <taxon>Eukaryota</taxon>
        <taxon>Fungi</taxon>
        <taxon>Dikarya</taxon>
        <taxon>Basidiomycota</taxon>
        <taxon>Agaricomycotina</taxon>
        <taxon>Agaricomycetes</taxon>
        <taxon>Phallomycetidae</taxon>
        <taxon>Phallales</taxon>
        <taxon>Clathraceae</taxon>
        <taxon>Clathrus</taxon>
    </lineage>
</organism>
<dbReference type="EMBL" id="BPWL01000008">
    <property type="protein sequence ID" value="GJJ13501.1"/>
    <property type="molecule type" value="Genomic_DNA"/>
</dbReference>
<protein>
    <submittedName>
        <fullName evidence="1">Uncharacterized protein</fullName>
    </submittedName>
</protein>
<dbReference type="AlphaFoldDB" id="A0AAV5AFT1"/>
<evidence type="ECO:0000313" key="2">
    <source>
        <dbReference type="Proteomes" id="UP001050691"/>
    </source>
</evidence>
<accession>A0AAV5AFT1</accession>
<proteinExistence type="predicted"/>
<gene>
    <name evidence="1" type="ORF">Clacol_007755</name>
</gene>
<evidence type="ECO:0000313" key="1">
    <source>
        <dbReference type="EMBL" id="GJJ13501.1"/>
    </source>
</evidence>